<organism evidence="2 3">
    <name type="scientific">Candidatus Beckwithbacteria bacterium CG10_big_fil_rev_8_21_14_0_10_34_10</name>
    <dbReference type="NCBI Taxonomy" id="1974495"/>
    <lineage>
        <taxon>Bacteria</taxon>
        <taxon>Candidatus Beckwithiibacteriota</taxon>
    </lineage>
</organism>
<proteinExistence type="predicted"/>
<dbReference type="Pfam" id="PF01966">
    <property type="entry name" value="HD"/>
    <property type="match status" value="1"/>
</dbReference>
<dbReference type="Proteomes" id="UP000230093">
    <property type="component" value="Unassembled WGS sequence"/>
</dbReference>
<dbReference type="SUPFAM" id="SSF109604">
    <property type="entry name" value="HD-domain/PDEase-like"/>
    <property type="match status" value="1"/>
</dbReference>
<dbReference type="PROSITE" id="PS51831">
    <property type="entry name" value="HD"/>
    <property type="match status" value="1"/>
</dbReference>
<name>A0A2H0W9G1_9BACT</name>
<dbReference type="AlphaFoldDB" id="A0A2H0W9G1"/>
<dbReference type="Gene3D" id="1.10.3210.50">
    <property type="match status" value="1"/>
</dbReference>
<reference evidence="3" key="1">
    <citation type="submission" date="2017-09" db="EMBL/GenBank/DDBJ databases">
        <title>Depth-based differentiation of microbial function through sediment-hosted aquifers and enrichment of novel symbionts in the deep terrestrial subsurface.</title>
        <authorList>
            <person name="Probst A.J."/>
            <person name="Ladd B."/>
            <person name="Jarett J.K."/>
            <person name="Geller-Mcgrath D.E."/>
            <person name="Sieber C.M.K."/>
            <person name="Emerson J.B."/>
            <person name="Anantharaman K."/>
            <person name="Thomas B.C."/>
            <person name="Malmstrom R."/>
            <person name="Stieglmeier M."/>
            <person name="Klingl A."/>
            <person name="Woyke T."/>
            <person name="Ryan C.M."/>
            <person name="Banfield J.F."/>
        </authorList>
    </citation>
    <scope>NUCLEOTIDE SEQUENCE [LARGE SCALE GENOMIC DNA]</scope>
</reference>
<dbReference type="InterPro" id="IPR006674">
    <property type="entry name" value="HD_domain"/>
</dbReference>
<dbReference type="PANTHER" id="PTHR33594:SF1">
    <property type="entry name" value="HD_PDEASE DOMAIN-CONTAINING PROTEIN"/>
    <property type="match status" value="1"/>
</dbReference>
<evidence type="ECO:0000313" key="3">
    <source>
        <dbReference type="Proteomes" id="UP000230093"/>
    </source>
</evidence>
<dbReference type="GO" id="GO:0016787">
    <property type="term" value="F:hydrolase activity"/>
    <property type="evidence" value="ECO:0007669"/>
    <property type="project" value="UniProtKB-KW"/>
</dbReference>
<dbReference type="EMBL" id="PEZT01000012">
    <property type="protein sequence ID" value="PIS09293.1"/>
    <property type="molecule type" value="Genomic_DNA"/>
</dbReference>
<gene>
    <name evidence="2" type="ORF">COT75_02190</name>
</gene>
<sequence>MNQNEKIVFKVKIFVRKKLKHKSSGHGYWHAYRVAQMAIFIGQKEKADLKVLELAGFLHDIGNDKDNDHEIKGAKISQGFLTKLKVNERIIKQVTYCVKNHRFSKGVIPKTLEAKIIQDADKLDALGAIEIVRVFSVSAAKKRKTYDPNVKPDFNYYLKHGVSRTAINHFYEKLFKLKNLMYTKTAKKIAINREKFMKAFLKRFFQEWSGEK</sequence>
<dbReference type="InterPro" id="IPR003607">
    <property type="entry name" value="HD/PDEase_dom"/>
</dbReference>
<accession>A0A2H0W9G1</accession>
<evidence type="ECO:0000313" key="2">
    <source>
        <dbReference type="EMBL" id="PIS09293.1"/>
    </source>
</evidence>
<keyword evidence="2" id="KW-0378">Hydrolase</keyword>
<evidence type="ECO:0000259" key="1">
    <source>
        <dbReference type="PROSITE" id="PS51831"/>
    </source>
</evidence>
<dbReference type="CDD" id="cd00077">
    <property type="entry name" value="HDc"/>
    <property type="match status" value="1"/>
</dbReference>
<dbReference type="SMART" id="SM00471">
    <property type="entry name" value="HDc"/>
    <property type="match status" value="1"/>
</dbReference>
<dbReference type="PANTHER" id="PTHR33594">
    <property type="entry name" value="SUPERFAMILY HYDROLASE, PUTATIVE (AFU_ORTHOLOGUE AFUA_1G03035)-RELATED"/>
    <property type="match status" value="1"/>
</dbReference>
<comment type="caution">
    <text evidence="2">The sequence shown here is derived from an EMBL/GenBank/DDBJ whole genome shotgun (WGS) entry which is preliminary data.</text>
</comment>
<protein>
    <submittedName>
        <fullName evidence="2">Phosphohydrolase</fullName>
    </submittedName>
</protein>
<feature type="domain" description="HD" evidence="1">
    <location>
        <begin position="27"/>
        <end position="126"/>
    </location>
</feature>